<protein>
    <submittedName>
        <fullName evidence="3">CoA transferase</fullName>
    </submittedName>
</protein>
<feature type="region of interest" description="Disordered" evidence="2">
    <location>
        <begin position="366"/>
        <end position="385"/>
    </location>
</feature>
<reference evidence="4" key="1">
    <citation type="journal article" date="2019" name="Int. J. Syst. Evol. Microbiol.">
        <title>The Global Catalogue of Microorganisms (GCM) 10K type strain sequencing project: providing services to taxonomists for standard genome sequencing and annotation.</title>
        <authorList>
            <consortium name="The Broad Institute Genomics Platform"/>
            <consortium name="The Broad Institute Genome Sequencing Center for Infectious Disease"/>
            <person name="Wu L."/>
            <person name="Ma J."/>
        </authorList>
    </citation>
    <scope>NUCLEOTIDE SEQUENCE [LARGE SCALE GENOMIC DNA]</scope>
    <source>
        <strain evidence="4">JCM 11117</strain>
    </source>
</reference>
<dbReference type="SUPFAM" id="SSF89796">
    <property type="entry name" value="CoA-transferase family III (CaiB/BaiF)"/>
    <property type="match status" value="1"/>
</dbReference>
<evidence type="ECO:0000313" key="4">
    <source>
        <dbReference type="Proteomes" id="UP001499967"/>
    </source>
</evidence>
<dbReference type="InterPro" id="IPR003673">
    <property type="entry name" value="CoA-Trfase_fam_III"/>
</dbReference>
<dbReference type="EMBL" id="BAAAHP010000016">
    <property type="protein sequence ID" value="GAA0922967.1"/>
    <property type="molecule type" value="Genomic_DNA"/>
</dbReference>
<dbReference type="InterPro" id="IPR023606">
    <property type="entry name" value="CoA-Trfase_III_dom_1_sf"/>
</dbReference>
<dbReference type="Gene3D" id="3.40.50.10540">
    <property type="entry name" value="Crotonobetainyl-coa:carnitine coa-transferase, domain 1"/>
    <property type="match status" value="1"/>
</dbReference>
<accession>A0ABP3ZJ95</accession>
<sequence length="385" mass="41762">MTDSGTDSGGTDPSGPLAGVRVVELGTTFMVPYATELMAQMGAEVIKVEPPAGDLVRWIADPTGRGVGPVFMNANRGKRSVRLDLRDDGDYAAFLRLVERCDVFVHNRTPRSVASLRIGHAELSSRNPGLVYCAVRGYGEEGRYRDRPAYDDVVQAASGLAAAQTNGGEPSYVRTPVADKTTGVFALSAVLAALFERERSGRGQAVEVPMFECMAAFTLFEQQGGYVYDPPRGPAGYARTAAEHRRPYRTADGLLGVTVYTDEQWRRFFALVDRADLAADPRFGSVAARNDNVEELYAFLADVLRTRSTQEWMADFVPAGIPAMPVHGVEDLFDDPHLADVGFFRAAEQPGVGRVRFARFPIRFSRTPAGSDGTTSEPAAPGEAR</sequence>
<keyword evidence="1 3" id="KW-0808">Transferase</keyword>
<dbReference type="InterPro" id="IPR044855">
    <property type="entry name" value="CoA-Trfase_III_dom3_sf"/>
</dbReference>
<keyword evidence="4" id="KW-1185">Reference proteome</keyword>
<evidence type="ECO:0000256" key="2">
    <source>
        <dbReference type="SAM" id="MobiDB-lite"/>
    </source>
</evidence>
<organism evidence="3 4">
    <name type="scientific">Pseudonocardia zijingensis</name>
    <dbReference type="NCBI Taxonomy" id="153376"/>
    <lineage>
        <taxon>Bacteria</taxon>
        <taxon>Bacillati</taxon>
        <taxon>Actinomycetota</taxon>
        <taxon>Actinomycetes</taxon>
        <taxon>Pseudonocardiales</taxon>
        <taxon>Pseudonocardiaceae</taxon>
        <taxon>Pseudonocardia</taxon>
    </lineage>
</organism>
<dbReference type="InterPro" id="IPR050483">
    <property type="entry name" value="CoA-transferase_III_domain"/>
</dbReference>
<dbReference type="GO" id="GO:0016740">
    <property type="term" value="F:transferase activity"/>
    <property type="evidence" value="ECO:0007669"/>
    <property type="project" value="UniProtKB-KW"/>
</dbReference>
<proteinExistence type="predicted"/>
<evidence type="ECO:0000313" key="3">
    <source>
        <dbReference type="EMBL" id="GAA0922967.1"/>
    </source>
</evidence>
<dbReference type="Pfam" id="PF02515">
    <property type="entry name" value="CoA_transf_3"/>
    <property type="match status" value="1"/>
</dbReference>
<dbReference type="PANTHER" id="PTHR48207">
    <property type="entry name" value="SUCCINATE--HYDROXYMETHYLGLUTARATE COA-TRANSFERASE"/>
    <property type="match status" value="1"/>
</dbReference>
<gene>
    <name evidence="3" type="ORF">GCM10009559_06890</name>
</gene>
<comment type="caution">
    <text evidence="3">The sequence shown here is derived from an EMBL/GenBank/DDBJ whole genome shotgun (WGS) entry which is preliminary data.</text>
</comment>
<name>A0ABP3ZJ95_9PSEU</name>
<dbReference type="Proteomes" id="UP001499967">
    <property type="component" value="Unassembled WGS sequence"/>
</dbReference>
<dbReference type="PANTHER" id="PTHR48207:SF4">
    <property type="entry name" value="BLL6097 PROTEIN"/>
    <property type="match status" value="1"/>
</dbReference>
<dbReference type="Gene3D" id="3.30.1540.10">
    <property type="entry name" value="formyl-coa transferase, domain 3"/>
    <property type="match status" value="1"/>
</dbReference>
<evidence type="ECO:0000256" key="1">
    <source>
        <dbReference type="ARBA" id="ARBA00022679"/>
    </source>
</evidence>
<dbReference type="RefSeq" id="WP_343938770.1">
    <property type="nucleotide sequence ID" value="NZ_BAAAHP010000016.1"/>
</dbReference>